<keyword evidence="2" id="KW-1185">Reference proteome</keyword>
<evidence type="ECO:0000313" key="2">
    <source>
        <dbReference type="Proteomes" id="UP000199468"/>
    </source>
</evidence>
<reference evidence="1 2" key="1">
    <citation type="submission" date="2016-10" db="EMBL/GenBank/DDBJ databases">
        <authorList>
            <person name="Varghese N."/>
            <person name="Submissions S."/>
        </authorList>
    </citation>
    <scope>NUCLEOTIDE SEQUENCE [LARGE SCALE GENOMIC DNA]</scope>
    <source>
        <strain evidence="1 2">DSM 26672</strain>
    </source>
</reference>
<gene>
    <name evidence="1" type="ORF">SAMN05421844_104414</name>
</gene>
<dbReference type="RefSeq" id="WP_113584836.1">
    <property type="nucleotide sequence ID" value="NZ_FNBZ01000004.1"/>
</dbReference>
<dbReference type="EMBL" id="FNBZ01000004">
    <property type="protein sequence ID" value="SDG58461.1"/>
    <property type="molecule type" value="Genomic_DNA"/>
</dbReference>
<protein>
    <submittedName>
        <fullName evidence="1">Uncharacterized protein</fullName>
    </submittedName>
</protein>
<organism evidence="1 2">
    <name type="scientific">Bosea robiniae</name>
    <dbReference type="NCBI Taxonomy" id="1036780"/>
    <lineage>
        <taxon>Bacteria</taxon>
        <taxon>Pseudomonadati</taxon>
        <taxon>Pseudomonadota</taxon>
        <taxon>Alphaproteobacteria</taxon>
        <taxon>Hyphomicrobiales</taxon>
        <taxon>Boseaceae</taxon>
        <taxon>Bosea</taxon>
    </lineage>
</organism>
<evidence type="ECO:0000313" key="1">
    <source>
        <dbReference type="EMBL" id="SDG58461.1"/>
    </source>
</evidence>
<dbReference type="Proteomes" id="UP000199468">
    <property type="component" value="Unassembled WGS sequence"/>
</dbReference>
<sequence>MHTGKGSLVLRNGRRLPLTFQFGSDYDDTRAGHLLCDTSALDPALLQDRLHIVCDDGTSIVVAVMHSSDRYLAVTGRVLPAAA</sequence>
<accession>A0ABY0P0P8</accession>
<comment type="caution">
    <text evidence="1">The sequence shown here is derived from an EMBL/GenBank/DDBJ whole genome shotgun (WGS) entry which is preliminary data.</text>
</comment>
<proteinExistence type="predicted"/>
<name>A0ABY0P0P8_9HYPH</name>